<evidence type="ECO:0000313" key="1">
    <source>
        <dbReference type="EMBL" id="MBA8931017.1"/>
    </source>
</evidence>
<dbReference type="RefSeq" id="WP_182840193.1">
    <property type="nucleotide sequence ID" value="NZ_BAAABQ010000053.1"/>
</dbReference>
<name>A0ABR6BVU1_9PSEU</name>
<reference evidence="1 2" key="1">
    <citation type="submission" date="2020-08" db="EMBL/GenBank/DDBJ databases">
        <title>Genomic Encyclopedia of Archaeal and Bacterial Type Strains, Phase II (KMG-II): from individual species to whole genera.</title>
        <authorList>
            <person name="Goeker M."/>
        </authorList>
    </citation>
    <scope>NUCLEOTIDE SEQUENCE [LARGE SCALE GENOMIC DNA]</scope>
    <source>
        <strain evidence="1 2">DSM 43850</strain>
    </source>
</reference>
<evidence type="ECO:0000313" key="2">
    <source>
        <dbReference type="Proteomes" id="UP000517916"/>
    </source>
</evidence>
<proteinExistence type="predicted"/>
<dbReference type="InterPro" id="IPR011990">
    <property type="entry name" value="TPR-like_helical_dom_sf"/>
</dbReference>
<gene>
    <name evidence="1" type="ORF">BC739_008264</name>
</gene>
<keyword evidence="2" id="KW-1185">Reference proteome</keyword>
<dbReference type="Pfam" id="PF14559">
    <property type="entry name" value="TPR_19"/>
    <property type="match status" value="1"/>
</dbReference>
<dbReference type="SUPFAM" id="SSF48452">
    <property type="entry name" value="TPR-like"/>
    <property type="match status" value="1"/>
</dbReference>
<dbReference type="Proteomes" id="UP000517916">
    <property type="component" value="Unassembled WGS sequence"/>
</dbReference>
<comment type="caution">
    <text evidence="1">The sequence shown here is derived from an EMBL/GenBank/DDBJ whole genome shotgun (WGS) entry which is preliminary data.</text>
</comment>
<organism evidence="1 2">
    <name type="scientific">Kutzneria viridogrisea</name>
    <dbReference type="NCBI Taxonomy" id="47990"/>
    <lineage>
        <taxon>Bacteria</taxon>
        <taxon>Bacillati</taxon>
        <taxon>Actinomycetota</taxon>
        <taxon>Actinomycetes</taxon>
        <taxon>Pseudonocardiales</taxon>
        <taxon>Pseudonocardiaceae</taxon>
        <taxon>Kutzneria</taxon>
    </lineage>
</organism>
<dbReference type="EMBL" id="JACJID010000008">
    <property type="protein sequence ID" value="MBA8931017.1"/>
    <property type="molecule type" value="Genomic_DNA"/>
</dbReference>
<sequence>MQGEGPAAQAEQAEALAAACPEERAQYLVEAAEGWAAAGRPDRAGELFEAAIADGGQVAGDVRAYYAGFLFDTGRPEAALRQLDDLMAANPNDPAAYVCAAEVLEEAADLDGALRWFTVGLHRFFGDFGVQDITGDTALLQLVGGRRRVRQQLELPADRWDELATRAQVILLEGLEQG</sequence>
<accession>A0ABR6BVU1</accession>
<protein>
    <submittedName>
        <fullName evidence="1">Tetratricopeptide (TPR) repeat protein</fullName>
    </submittedName>
</protein>
<dbReference type="Gene3D" id="1.25.40.10">
    <property type="entry name" value="Tetratricopeptide repeat domain"/>
    <property type="match status" value="1"/>
</dbReference>